<keyword evidence="4" id="KW-0949">S-adenosyl-L-methionine</keyword>
<dbReference type="Pfam" id="PF05175">
    <property type="entry name" value="MTS"/>
    <property type="match status" value="1"/>
</dbReference>
<name>A0A1A9VJQ0_GLOAU</name>
<dbReference type="NCBIfam" id="TIGR03534">
    <property type="entry name" value="RF_mod_PrmC"/>
    <property type="match status" value="1"/>
</dbReference>
<dbReference type="InterPro" id="IPR007848">
    <property type="entry name" value="Small_mtfrase_dom"/>
</dbReference>
<dbReference type="InterPro" id="IPR002052">
    <property type="entry name" value="DNA_methylase_N6_adenine_CS"/>
</dbReference>
<protein>
    <recommendedName>
        <fullName evidence="1">peptide chain release factor N(5)-glutamine methyltransferase</fullName>
        <ecNumber evidence="1">2.1.1.297</ecNumber>
    </recommendedName>
</protein>
<reference evidence="9" key="1">
    <citation type="submission" date="2020-05" db="UniProtKB">
        <authorList>
            <consortium name="EnsemblMetazoa"/>
        </authorList>
    </citation>
    <scope>IDENTIFICATION</scope>
    <source>
        <strain evidence="9">TTRI</strain>
    </source>
</reference>
<evidence type="ECO:0000259" key="8">
    <source>
        <dbReference type="Pfam" id="PF17827"/>
    </source>
</evidence>
<dbReference type="PROSITE" id="PS00092">
    <property type="entry name" value="N6_MTASE"/>
    <property type="match status" value="1"/>
</dbReference>
<feature type="domain" description="Methyltransferase small" evidence="7">
    <location>
        <begin position="147"/>
        <end position="230"/>
    </location>
</feature>
<dbReference type="CDD" id="cd02440">
    <property type="entry name" value="AdoMet_MTases"/>
    <property type="match status" value="1"/>
</dbReference>
<evidence type="ECO:0000256" key="6">
    <source>
        <dbReference type="SAM" id="SignalP"/>
    </source>
</evidence>
<keyword evidence="10" id="KW-1185">Reference proteome</keyword>
<evidence type="ECO:0000256" key="4">
    <source>
        <dbReference type="ARBA" id="ARBA00022691"/>
    </source>
</evidence>
<dbReference type="InterPro" id="IPR019874">
    <property type="entry name" value="RF_methyltr_PrmC"/>
</dbReference>
<dbReference type="EC" id="2.1.1.297" evidence="1"/>
<dbReference type="STRING" id="7395.A0A1A9VJQ0"/>
<dbReference type="VEuPathDB" id="VectorBase:GAUT039480"/>
<dbReference type="Proteomes" id="UP000078200">
    <property type="component" value="Unassembled WGS sequence"/>
</dbReference>
<dbReference type="GO" id="GO:0032259">
    <property type="term" value="P:methylation"/>
    <property type="evidence" value="ECO:0007669"/>
    <property type="project" value="UniProtKB-KW"/>
</dbReference>
<sequence>MNGFCATCAIALAIIVPTISPPMSPGPDVAAIALRSQKLSTLIQERSELLSSHKVESPHLDCEIIMQHVLGVERSFIIMNHTNQVPRDKELLFWKLTKKRAERYPISQIIGNREFWSKNFIVNQHVLDPRPDSETLISTVLKYYPNKKQRLKIADFGTGTGCLLISVLSEYENAVGIGFEKSLEAYKVAYQNTKKHNLLSRAKIFPSSWTECRGSFDLIISNPPYIKRSKLKDLQAEVQKEPRIALDGGIDGLNCYLSIFLILKKCLKKNGFAILEIGEDQNDIDKIIPSYELAFQEYRILKTLLFFFALTVNPNDGQLDYQLLLQQFQKKPPFFRNHRVK</sequence>
<dbReference type="EnsemblMetazoa" id="GAUT039480-RA">
    <property type="protein sequence ID" value="GAUT039480-PA"/>
    <property type="gene ID" value="GAUT039480"/>
</dbReference>
<evidence type="ECO:0000259" key="7">
    <source>
        <dbReference type="Pfam" id="PF05175"/>
    </source>
</evidence>
<dbReference type="PANTHER" id="PTHR18895:SF74">
    <property type="entry name" value="MTRF1L RELEASE FACTOR GLUTAMINE METHYLTRANSFERASE"/>
    <property type="match status" value="1"/>
</dbReference>
<evidence type="ECO:0000256" key="5">
    <source>
        <dbReference type="ARBA" id="ARBA00048391"/>
    </source>
</evidence>
<dbReference type="NCBIfam" id="TIGR00536">
    <property type="entry name" value="hemK_fam"/>
    <property type="match status" value="1"/>
</dbReference>
<dbReference type="InterPro" id="IPR040758">
    <property type="entry name" value="PrmC_N"/>
</dbReference>
<proteinExistence type="predicted"/>
<dbReference type="Gene3D" id="3.40.50.150">
    <property type="entry name" value="Vaccinia Virus protein VP39"/>
    <property type="match status" value="1"/>
</dbReference>
<keyword evidence="6" id="KW-0732">Signal</keyword>
<dbReference type="PANTHER" id="PTHR18895">
    <property type="entry name" value="HEMK METHYLTRANSFERASE"/>
    <property type="match status" value="1"/>
</dbReference>
<accession>A0A1A9VJQ0</accession>
<organism evidence="9 10">
    <name type="scientific">Glossina austeni</name>
    <name type="common">Savannah tsetse fly</name>
    <dbReference type="NCBI Taxonomy" id="7395"/>
    <lineage>
        <taxon>Eukaryota</taxon>
        <taxon>Metazoa</taxon>
        <taxon>Ecdysozoa</taxon>
        <taxon>Arthropoda</taxon>
        <taxon>Hexapoda</taxon>
        <taxon>Insecta</taxon>
        <taxon>Pterygota</taxon>
        <taxon>Neoptera</taxon>
        <taxon>Endopterygota</taxon>
        <taxon>Diptera</taxon>
        <taxon>Brachycera</taxon>
        <taxon>Muscomorpha</taxon>
        <taxon>Hippoboscoidea</taxon>
        <taxon>Glossinidae</taxon>
        <taxon>Glossina</taxon>
    </lineage>
</organism>
<feature type="signal peptide" evidence="6">
    <location>
        <begin position="1"/>
        <end position="20"/>
    </location>
</feature>
<evidence type="ECO:0000256" key="1">
    <source>
        <dbReference type="ARBA" id="ARBA00012771"/>
    </source>
</evidence>
<dbReference type="Pfam" id="PF17827">
    <property type="entry name" value="PrmC_N"/>
    <property type="match status" value="1"/>
</dbReference>
<keyword evidence="2" id="KW-0489">Methyltransferase</keyword>
<dbReference type="InterPro" id="IPR050320">
    <property type="entry name" value="N5-glutamine_MTase"/>
</dbReference>
<dbReference type="InterPro" id="IPR004556">
    <property type="entry name" value="HemK-like"/>
</dbReference>
<evidence type="ECO:0000256" key="2">
    <source>
        <dbReference type="ARBA" id="ARBA00022603"/>
    </source>
</evidence>
<dbReference type="Gene3D" id="1.10.8.10">
    <property type="entry name" value="DNA helicase RuvA subunit, C-terminal domain"/>
    <property type="match status" value="1"/>
</dbReference>
<feature type="domain" description="Release factor glutamine methyltransferase N-terminal" evidence="8">
    <location>
        <begin position="42"/>
        <end position="111"/>
    </location>
</feature>
<dbReference type="AlphaFoldDB" id="A0A1A9VJQ0"/>
<comment type="catalytic activity">
    <reaction evidence="5">
        <text>L-glutaminyl-[peptide chain release factor] + S-adenosyl-L-methionine = N(5)-methyl-L-glutaminyl-[peptide chain release factor] + S-adenosyl-L-homocysteine + H(+)</text>
        <dbReference type="Rhea" id="RHEA:42896"/>
        <dbReference type="Rhea" id="RHEA-COMP:10271"/>
        <dbReference type="Rhea" id="RHEA-COMP:10272"/>
        <dbReference type="ChEBI" id="CHEBI:15378"/>
        <dbReference type="ChEBI" id="CHEBI:30011"/>
        <dbReference type="ChEBI" id="CHEBI:57856"/>
        <dbReference type="ChEBI" id="CHEBI:59789"/>
        <dbReference type="ChEBI" id="CHEBI:61891"/>
        <dbReference type="EC" id="2.1.1.297"/>
    </reaction>
</comment>
<dbReference type="SUPFAM" id="SSF53335">
    <property type="entry name" value="S-adenosyl-L-methionine-dependent methyltransferases"/>
    <property type="match status" value="1"/>
</dbReference>
<keyword evidence="3" id="KW-0808">Transferase</keyword>
<evidence type="ECO:0000256" key="3">
    <source>
        <dbReference type="ARBA" id="ARBA00022679"/>
    </source>
</evidence>
<dbReference type="GO" id="GO:0003676">
    <property type="term" value="F:nucleic acid binding"/>
    <property type="evidence" value="ECO:0007669"/>
    <property type="project" value="InterPro"/>
</dbReference>
<dbReference type="InterPro" id="IPR029063">
    <property type="entry name" value="SAM-dependent_MTases_sf"/>
</dbReference>
<feature type="chain" id="PRO_5008399490" description="peptide chain release factor N(5)-glutamine methyltransferase" evidence="6">
    <location>
        <begin position="21"/>
        <end position="341"/>
    </location>
</feature>
<dbReference type="GO" id="GO:0102559">
    <property type="term" value="F:peptide chain release factor N(5)-glutamine methyltransferase activity"/>
    <property type="evidence" value="ECO:0007669"/>
    <property type="project" value="UniProtKB-EC"/>
</dbReference>
<evidence type="ECO:0000313" key="9">
    <source>
        <dbReference type="EnsemblMetazoa" id="GAUT039480-PA"/>
    </source>
</evidence>
<evidence type="ECO:0000313" key="10">
    <source>
        <dbReference type="Proteomes" id="UP000078200"/>
    </source>
</evidence>